<evidence type="ECO:0000313" key="1">
    <source>
        <dbReference type="EMBL" id="CUH41990.1"/>
    </source>
</evidence>
<proteinExistence type="predicted"/>
<dbReference type="EMBL" id="CYPS01000011">
    <property type="protein sequence ID" value="CUH41990.1"/>
    <property type="molecule type" value="Genomic_DNA"/>
</dbReference>
<evidence type="ECO:0000313" key="2">
    <source>
        <dbReference type="Proteomes" id="UP000050786"/>
    </source>
</evidence>
<protein>
    <submittedName>
        <fullName evidence="1">Uncharacterized protein</fullName>
    </submittedName>
</protein>
<name>A0A0P1E1P2_9RHOB</name>
<dbReference type="Proteomes" id="UP000050786">
    <property type="component" value="Unassembled WGS sequence"/>
</dbReference>
<sequence length="75" mass="8129">MISLRANNAEALPMALVFICRTILHRNSWLGPYSVDFPVKLWAKSAASVVENVATSQLGEPTLAQVRVGKSGMTD</sequence>
<reference evidence="2" key="1">
    <citation type="submission" date="2015-09" db="EMBL/GenBank/DDBJ databases">
        <authorList>
            <person name="Rodrigo-Torres L."/>
            <person name="Arahal D.R."/>
        </authorList>
    </citation>
    <scope>NUCLEOTIDE SEQUENCE [LARGE SCALE GENOMIC DNA]</scope>
    <source>
        <strain evidence="2">CECT 4293</strain>
    </source>
</reference>
<dbReference type="AlphaFoldDB" id="A0A0P1E1P2"/>
<keyword evidence="2" id="KW-1185">Reference proteome</keyword>
<organism evidence="1 2">
    <name type="scientific">Ruegeria atlantica</name>
    <dbReference type="NCBI Taxonomy" id="81569"/>
    <lineage>
        <taxon>Bacteria</taxon>
        <taxon>Pseudomonadati</taxon>
        <taxon>Pseudomonadota</taxon>
        <taxon>Alphaproteobacteria</taxon>
        <taxon>Rhodobacterales</taxon>
        <taxon>Roseobacteraceae</taxon>
        <taxon>Ruegeria</taxon>
    </lineage>
</organism>
<gene>
    <name evidence="1" type="ORF">RUM4293_00875</name>
</gene>
<accession>A0A0P1E1P2</accession>